<comment type="caution">
    <text evidence="1">The sequence shown here is derived from an EMBL/GenBank/DDBJ whole genome shotgun (WGS) entry which is preliminary data.</text>
</comment>
<evidence type="ECO:0000313" key="1">
    <source>
        <dbReference type="EMBL" id="KAF5816943.1"/>
    </source>
</evidence>
<accession>A0A9K3JK35</accession>
<reference evidence="1" key="2">
    <citation type="submission" date="2020-06" db="EMBL/GenBank/DDBJ databases">
        <title>Helianthus annuus Genome sequencing and assembly Release 2.</title>
        <authorList>
            <person name="Gouzy J."/>
            <person name="Langlade N."/>
            <person name="Munos S."/>
        </authorList>
    </citation>
    <scope>NUCLEOTIDE SEQUENCE</scope>
    <source>
        <tissue evidence="1">Leaves</tissue>
    </source>
</reference>
<organism evidence="1 2">
    <name type="scientific">Helianthus annuus</name>
    <name type="common">Common sunflower</name>
    <dbReference type="NCBI Taxonomy" id="4232"/>
    <lineage>
        <taxon>Eukaryota</taxon>
        <taxon>Viridiplantae</taxon>
        <taxon>Streptophyta</taxon>
        <taxon>Embryophyta</taxon>
        <taxon>Tracheophyta</taxon>
        <taxon>Spermatophyta</taxon>
        <taxon>Magnoliopsida</taxon>
        <taxon>eudicotyledons</taxon>
        <taxon>Gunneridae</taxon>
        <taxon>Pentapetalae</taxon>
        <taxon>asterids</taxon>
        <taxon>campanulids</taxon>
        <taxon>Asterales</taxon>
        <taxon>Asteraceae</taxon>
        <taxon>Asteroideae</taxon>
        <taxon>Heliantheae alliance</taxon>
        <taxon>Heliantheae</taxon>
        <taxon>Helianthus</taxon>
    </lineage>
</organism>
<keyword evidence="2" id="KW-1185">Reference proteome</keyword>
<gene>
    <name evidence="1" type="ORF">HanXRQr2_Chr02g0047351</name>
</gene>
<proteinExistence type="predicted"/>
<protein>
    <submittedName>
        <fullName evidence="1">Uncharacterized protein</fullName>
    </submittedName>
</protein>
<dbReference type="Proteomes" id="UP000215914">
    <property type="component" value="Unassembled WGS sequence"/>
</dbReference>
<dbReference type="Gramene" id="mRNA:HanXRQr2_Chr02g0047351">
    <property type="protein sequence ID" value="CDS:HanXRQr2_Chr02g0047351.1"/>
    <property type="gene ID" value="HanXRQr2_Chr02g0047351"/>
</dbReference>
<name>A0A9K3JK35_HELAN</name>
<reference evidence="1" key="1">
    <citation type="journal article" date="2017" name="Nature">
        <title>The sunflower genome provides insights into oil metabolism, flowering and Asterid evolution.</title>
        <authorList>
            <person name="Badouin H."/>
            <person name="Gouzy J."/>
            <person name="Grassa C.J."/>
            <person name="Murat F."/>
            <person name="Staton S.E."/>
            <person name="Cottret L."/>
            <person name="Lelandais-Briere C."/>
            <person name="Owens G.L."/>
            <person name="Carrere S."/>
            <person name="Mayjonade B."/>
            <person name="Legrand L."/>
            <person name="Gill N."/>
            <person name="Kane N.C."/>
            <person name="Bowers J.E."/>
            <person name="Hubner S."/>
            <person name="Bellec A."/>
            <person name="Berard A."/>
            <person name="Berges H."/>
            <person name="Blanchet N."/>
            <person name="Boniface M.C."/>
            <person name="Brunel D."/>
            <person name="Catrice O."/>
            <person name="Chaidir N."/>
            <person name="Claudel C."/>
            <person name="Donnadieu C."/>
            <person name="Faraut T."/>
            <person name="Fievet G."/>
            <person name="Helmstetter N."/>
            <person name="King M."/>
            <person name="Knapp S.J."/>
            <person name="Lai Z."/>
            <person name="Le Paslier M.C."/>
            <person name="Lippi Y."/>
            <person name="Lorenzon L."/>
            <person name="Mandel J.R."/>
            <person name="Marage G."/>
            <person name="Marchand G."/>
            <person name="Marquand E."/>
            <person name="Bret-Mestries E."/>
            <person name="Morien E."/>
            <person name="Nambeesan S."/>
            <person name="Nguyen T."/>
            <person name="Pegot-Espagnet P."/>
            <person name="Pouilly N."/>
            <person name="Raftis F."/>
            <person name="Sallet E."/>
            <person name="Schiex T."/>
            <person name="Thomas J."/>
            <person name="Vandecasteele C."/>
            <person name="Vares D."/>
            <person name="Vear F."/>
            <person name="Vautrin S."/>
            <person name="Crespi M."/>
            <person name="Mangin B."/>
            <person name="Burke J.M."/>
            <person name="Salse J."/>
            <person name="Munos S."/>
            <person name="Vincourt P."/>
            <person name="Rieseberg L.H."/>
            <person name="Langlade N.B."/>
        </authorList>
    </citation>
    <scope>NUCLEOTIDE SEQUENCE</scope>
    <source>
        <tissue evidence="1">Leaves</tissue>
    </source>
</reference>
<sequence length="70" mass="8308">MEYTQPHSQWVELRTSFYKTYTISNPNQAYNGIDAYSYSNGMEYTQPHSQWVESRIHTFNHARSKNTCPN</sequence>
<dbReference type="EMBL" id="MNCJ02000317">
    <property type="protein sequence ID" value="KAF5816943.1"/>
    <property type="molecule type" value="Genomic_DNA"/>
</dbReference>
<evidence type="ECO:0000313" key="2">
    <source>
        <dbReference type="Proteomes" id="UP000215914"/>
    </source>
</evidence>
<dbReference type="AlphaFoldDB" id="A0A9K3JK35"/>